<dbReference type="Proteomes" id="UP000011096">
    <property type="component" value="Unassembled WGS sequence"/>
</dbReference>
<feature type="region of interest" description="Disordered" evidence="3">
    <location>
        <begin position="43"/>
        <end position="74"/>
    </location>
</feature>
<dbReference type="SUPFAM" id="SSF52540">
    <property type="entry name" value="P-loop containing nucleoside triphosphate hydrolases"/>
    <property type="match status" value="1"/>
</dbReference>
<dbReference type="OrthoDB" id="6513042at2759"/>
<feature type="region of interest" description="Disordered" evidence="3">
    <location>
        <begin position="1"/>
        <end position="31"/>
    </location>
</feature>
<dbReference type="CDD" id="cd18808">
    <property type="entry name" value="SF1_C_Upf1"/>
    <property type="match status" value="1"/>
</dbReference>
<accession>A0A7J6IUG3</accession>
<dbReference type="RefSeq" id="XP_031877687.1">
    <property type="nucleotide sequence ID" value="XM_032025753.1"/>
</dbReference>
<dbReference type="PANTHER" id="PTHR10887:SF495">
    <property type="entry name" value="HELICASE SENATAXIN ISOFORM X1-RELATED"/>
    <property type="match status" value="1"/>
</dbReference>
<dbReference type="GeneID" id="43609902"/>
<feature type="compositionally biased region" description="Low complexity" evidence="3">
    <location>
        <begin position="53"/>
        <end position="66"/>
    </location>
</feature>
<dbReference type="PANTHER" id="PTHR10887">
    <property type="entry name" value="DNA2/NAM7 HELICASE FAMILY"/>
    <property type="match status" value="1"/>
</dbReference>
<dbReference type="Pfam" id="PF13086">
    <property type="entry name" value="AAA_11"/>
    <property type="match status" value="1"/>
</dbReference>
<keyword evidence="1" id="KW-0547">Nucleotide-binding</keyword>
<name>A0A7J6IUG3_COLFN</name>
<comment type="caution">
    <text evidence="6">The sequence shown here is derived from an EMBL/GenBank/DDBJ whole genome shotgun (WGS) entry which is preliminary data.</text>
</comment>
<feature type="domain" description="DNA2/NAM7 helicase helicase" evidence="4">
    <location>
        <begin position="387"/>
        <end position="642"/>
    </location>
</feature>
<evidence type="ECO:0000256" key="3">
    <source>
        <dbReference type="SAM" id="MobiDB-lite"/>
    </source>
</evidence>
<evidence type="ECO:0000259" key="5">
    <source>
        <dbReference type="Pfam" id="PF13087"/>
    </source>
</evidence>
<dbReference type="InterPro" id="IPR027417">
    <property type="entry name" value="P-loop_NTPase"/>
</dbReference>
<dbReference type="GO" id="GO:0004386">
    <property type="term" value="F:helicase activity"/>
    <property type="evidence" value="ECO:0007669"/>
    <property type="project" value="InterPro"/>
</dbReference>
<feature type="coiled-coil region" evidence="2">
    <location>
        <begin position="535"/>
        <end position="569"/>
    </location>
</feature>
<feature type="region of interest" description="Disordered" evidence="3">
    <location>
        <begin position="93"/>
        <end position="112"/>
    </location>
</feature>
<dbReference type="InterPro" id="IPR047187">
    <property type="entry name" value="SF1_C_Upf1"/>
</dbReference>
<dbReference type="InterPro" id="IPR041677">
    <property type="entry name" value="DNA2/NAM7_AAA_11"/>
</dbReference>
<keyword evidence="1" id="KW-0378">Hydrolase</keyword>
<keyword evidence="7" id="KW-1185">Reference proteome</keyword>
<gene>
    <name evidence="6" type="primary">upf1-0</name>
    <name evidence="6" type="ORF">CGGC5_v011100</name>
</gene>
<evidence type="ECO:0000313" key="6">
    <source>
        <dbReference type="EMBL" id="KAF4480734.1"/>
    </source>
</evidence>
<dbReference type="InParanoid" id="A0A7J6IUG3"/>
<dbReference type="InterPro" id="IPR045055">
    <property type="entry name" value="DNA2/NAM7-like"/>
</dbReference>
<feature type="domain" description="DNA2/NAM7 helicase-like C-terminal" evidence="5">
    <location>
        <begin position="669"/>
        <end position="878"/>
    </location>
</feature>
<dbReference type="AlphaFoldDB" id="A0A7J6IUG3"/>
<dbReference type="Gene3D" id="3.40.50.300">
    <property type="entry name" value="P-loop containing nucleotide triphosphate hydrolases"/>
    <property type="match status" value="2"/>
</dbReference>
<keyword evidence="2" id="KW-0175">Coiled coil</keyword>
<reference evidence="6 7" key="1">
    <citation type="submission" date="2012-08" db="EMBL/GenBank/DDBJ databases">
        <authorList>
            <person name="Gan P.H.P."/>
            <person name="Ikeda K."/>
            <person name="Irieda H."/>
            <person name="Narusaka M."/>
            <person name="O'Connell R.J."/>
            <person name="Narusaka Y."/>
            <person name="Takano Y."/>
            <person name="Kubo Y."/>
            <person name="Shirasu K."/>
        </authorList>
    </citation>
    <scope>NUCLEOTIDE SEQUENCE [LARGE SCALE GENOMIC DNA]</scope>
    <source>
        <strain evidence="6 7">Nara gc5</strain>
    </source>
</reference>
<protein>
    <submittedName>
        <fullName evidence="6">Regulator of nonsense transcripts 1</fullName>
    </submittedName>
</protein>
<organism evidence="6 7">
    <name type="scientific">Colletotrichum fructicola (strain Nara gc5)</name>
    <name type="common">Anthracnose fungus</name>
    <name type="synonym">Colletotrichum gloeosporioides (strain Nara gc5)</name>
    <dbReference type="NCBI Taxonomy" id="1213859"/>
    <lineage>
        <taxon>Eukaryota</taxon>
        <taxon>Fungi</taxon>
        <taxon>Dikarya</taxon>
        <taxon>Ascomycota</taxon>
        <taxon>Pezizomycotina</taxon>
        <taxon>Sordariomycetes</taxon>
        <taxon>Hypocreomycetidae</taxon>
        <taxon>Glomerellales</taxon>
        <taxon>Glomerellaceae</taxon>
        <taxon>Colletotrichum</taxon>
        <taxon>Colletotrichum gloeosporioides species complex</taxon>
    </lineage>
</organism>
<reference evidence="6 7" key="2">
    <citation type="submission" date="2020-04" db="EMBL/GenBank/DDBJ databases">
        <title>Genome sequencing and assembly of multiple isolates from the Colletotrichum gloeosporioides species complex.</title>
        <authorList>
            <person name="Gan P."/>
            <person name="Shirasu K."/>
        </authorList>
    </citation>
    <scope>NUCLEOTIDE SEQUENCE [LARGE SCALE GENOMIC DNA]</scope>
    <source>
        <strain evidence="6 7">Nara gc5</strain>
    </source>
</reference>
<dbReference type="InterPro" id="IPR041679">
    <property type="entry name" value="DNA2/NAM7-like_C"/>
</dbReference>
<evidence type="ECO:0000259" key="4">
    <source>
        <dbReference type="Pfam" id="PF13086"/>
    </source>
</evidence>
<dbReference type="EMBL" id="ANPB02000006">
    <property type="protein sequence ID" value="KAF4480734.1"/>
    <property type="molecule type" value="Genomic_DNA"/>
</dbReference>
<keyword evidence="1" id="KW-0067">ATP-binding</keyword>
<evidence type="ECO:0000256" key="1">
    <source>
        <dbReference type="ARBA" id="ARBA00022806"/>
    </source>
</evidence>
<evidence type="ECO:0000256" key="2">
    <source>
        <dbReference type="SAM" id="Coils"/>
    </source>
</evidence>
<proteinExistence type="predicted"/>
<sequence length="914" mass="101577">MAEISGETETGLLKTTDTDGDSVESHFPISESVPARTQFVAEFTGTEQAANIELPSSASSSESGEPAPLPFTPPEDGVAGASFFVDPRRLSTSAVAGLEPSDEDSDNPMAEKKRCCGPRMVHSFKDQEEFALAHREGTIIEMANEEATYRRFNTRTESTHAWVMNALPPPSSLIASDLETSWLVLVELPADQDKVFPAEESACDIGFKHDFTIGGHVFNPGMMKAERIPNVFDNGQDNGSVFNDYARHAAFNVTAPYMKDPVSRERYHPLAEIAVSQRFGALQYPPLTSGNAVMVTIRVAARLVTHDTELKALSTLMQRERNLSALAQRARHTFDYMLDFRKPPTFYVDLFRELPHMDNPAGNPQTPAHLKSLYRGLNSDHKKVYEQFRHIPAGLALILGCPGAGKTALNAFIAAMALSAPIQEEVDGKTVTRPAKVLYLLDVNAPCDDAANRVHKTCKEAGIRASVIRVRGCAREMSRSVKLHPPAKGQNDIAGDVPDFTRGFLMQFDTSRVCNIGPASIDKAPSLDEAAWKAFDKKKSRYKRLAQALQKLEGDVVKTRRTSAELRRLVANLYFDVIRAADFIATTPVGASGQMGTLFKPDIVFVDEAAHARELTSLIPLAFTPARAYIFTGDTRQTRPFVQGASMSTREAGQKMLKLNPYAKQLMISTMERADLAGALKSKLLITHRMYGNLHILVSELFYNGLLKSGMALIDRYPLPVQHIQIWLSQFMPGRHCVVPRVMIHCHSAREKTECRSFYNPAHESFIKQRCLELLSNPNFTRVDRPDQPGRILIITPYKAAFNRYKQFTSVLPPHLRGRLHAEEMHNAMEARTVDSAQGHEADFVFVDTVRTKTAGFLNDPKRLCVMLSRARGGEMILMNEGMTTCMRSGVEIPAEWTSRVFEHCRGNGQLCYI</sequence>
<evidence type="ECO:0000313" key="7">
    <source>
        <dbReference type="Proteomes" id="UP000011096"/>
    </source>
</evidence>
<dbReference type="Pfam" id="PF13087">
    <property type="entry name" value="AAA_12"/>
    <property type="match status" value="1"/>
</dbReference>
<keyword evidence="1" id="KW-0347">Helicase</keyword>